<dbReference type="EMBL" id="RKHQ01000001">
    <property type="protein sequence ID" value="ROR97031.1"/>
    <property type="molecule type" value="Genomic_DNA"/>
</dbReference>
<dbReference type="PANTHER" id="PTHR47957">
    <property type="entry name" value="ATP-DEPENDENT HELICASE HRQ1"/>
    <property type="match status" value="1"/>
</dbReference>
<keyword evidence="6" id="KW-0347">Helicase</keyword>
<evidence type="ECO:0000256" key="2">
    <source>
        <dbReference type="ARBA" id="ARBA00022840"/>
    </source>
</evidence>
<evidence type="ECO:0000259" key="4">
    <source>
        <dbReference type="PROSITE" id="PS51192"/>
    </source>
</evidence>
<reference evidence="6 7" key="1">
    <citation type="submission" date="2018-11" db="EMBL/GenBank/DDBJ databases">
        <title>Sequencing the genomes of 1000 actinobacteria strains.</title>
        <authorList>
            <person name="Klenk H.-P."/>
        </authorList>
    </citation>
    <scope>NUCLEOTIDE SEQUENCE [LARGE SCALE GENOMIC DNA]</scope>
    <source>
        <strain evidence="6 7">DSM 13521</strain>
    </source>
</reference>
<keyword evidence="2" id="KW-0067">ATP-binding</keyword>
<organism evidence="6 7">
    <name type="scientific">Salana multivorans</name>
    <dbReference type="NCBI Taxonomy" id="120377"/>
    <lineage>
        <taxon>Bacteria</taxon>
        <taxon>Bacillati</taxon>
        <taxon>Actinomycetota</taxon>
        <taxon>Actinomycetes</taxon>
        <taxon>Micrococcales</taxon>
        <taxon>Beutenbergiaceae</taxon>
        <taxon>Salana</taxon>
    </lineage>
</organism>
<feature type="region of interest" description="Disordered" evidence="3">
    <location>
        <begin position="372"/>
        <end position="398"/>
    </location>
</feature>
<evidence type="ECO:0000259" key="5">
    <source>
        <dbReference type="PROSITE" id="PS51194"/>
    </source>
</evidence>
<dbReference type="GO" id="GO:0005524">
    <property type="term" value="F:ATP binding"/>
    <property type="evidence" value="ECO:0007669"/>
    <property type="project" value="UniProtKB-KW"/>
</dbReference>
<evidence type="ECO:0000313" key="7">
    <source>
        <dbReference type="Proteomes" id="UP000275356"/>
    </source>
</evidence>
<comment type="caution">
    <text evidence="6">The sequence shown here is derived from an EMBL/GenBank/DDBJ whole genome shotgun (WGS) entry which is preliminary data.</text>
</comment>
<accession>A0A3N2DB44</accession>
<feature type="domain" description="Helicase C-terminal" evidence="5">
    <location>
        <begin position="336"/>
        <end position="517"/>
    </location>
</feature>
<name>A0A3N2DB44_9MICO</name>
<protein>
    <submittedName>
        <fullName evidence="6">DEAD/DEAH box helicase domain-containing protein</fullName>
    </submittedName>
</protein>
<dbReference type="Pfam" id="PF00270">
    <property type="entry name" value="DEAD"/>
    <property type="match status" value="1"/>
</dbReference>
<dbReference type="InterPro" id="IPR014001">
    <property type="entry name" value="Helicase_ATP-bd"/>
</dbReference>
<feature type="region of interest" description="Disordered" evidence="3">
    <location>
        <begin position="638"/>
        <end position="666"/>
    </location>
</feature>
<dbReference type="PROSITE" id="PS51192">
    <property type="entry name" value="HELICASE_ATP_BIND_1"/>
    <property type="match status" value="1"/>
</dbReference>
<dbReference type="GO" id="GO:0006289">
    <property type="term" value="P:nucleotide-excision repair"/>
    <property type="evidence" value="ECO:0007669"/>
    <property type="project" value="TreeGrafter"/>
</dbReference>
<gene>
    <name evidence="6" type="ORF">EDD28_1624</name>
</gene>
<dbReference type="Pfam" id="PF09369">
    <property type="entry name" value="MZB"/>
    <property type="match status" value="1"/>
</dbReference>
<dbReference type="InterPro" id="IPR027417">
    <property type="entry name" value="P-loop_NTPase"/>
</dbReference>
<evidence type="ECO:0000256" key="1">
    <source>
        <dbReference type="ARBA" id="ARBA00022741"/>
    </source>
</evidence>
<dbReference type="RefSeq" id="WP_245967966.1">
    <property type="nucleotide sequence ID" value="NZ_RKHQ01000001.1"/>
</dbReference>
<dbReference type="GO" id="GO:0003676">
    <property type="term" value="F:nucleic acid binding"/>
    <property type="evidence" value="ECO:0007669"/>
    <property type="project" value="InterPro"/>
</dbReference>
<dbReference type="InterPro" id="IPR011545">
    <property type="entry name" value="DEAD/DEAH_box_helicase_dom"/>
</dbReference>
<dbReference type="InterPro" id="IPR001650">
    <property type="entry name" value="Helicase_C-like"/>
</dbReference>
<dbReference type="Proteomes" id="UP000275356">
    <property type="component" value="Unassembled WGS sequence"/>
</dbReference>
<keyword evidence="7" id="KW-1185">Reference proteome</keyword>
<dbReference type="InterPro" id="IPR055227">
    <property type="entry name" value="HRQ1_WHD"/>
</dbReference>
<dbReference type="InterPro" id="IPR018973">
    <property type="entry name" value="MZB"/>
</dbReference>
<proteinExistence type="predicted"/>
<dbReference type="PROSITE" id="PS51194">
    <property type="entry name" value="HELICASE_CTER"/>
    <property type="match status" value="1"/>
</dbReference>
<dbReference type="Gene3D" id="3.40.50.300">
    <property type="entry name" value="P-loop containing nucleotide triphosphate hydrolases"/>
    <property type="match status" value="2"/>
</dbReference>
<feature type="domain" description="Helicase ATP-binding" evidence="4">
    <location>
        <begin position="64"/>
        <end position="266"/>
    </location>
</feature>
<dbReference type="SMART" id="SM00490">
    <property type="entry name" value="HELICc"/>
    <property type="match status" value="1"/>
</dbReference>
<keyword evidence="1" id="KW-0547">Nucleotide-binding</keyword>
<evidence type="ECO:0000313" key="6">
    <source>
        <dbReference type="EMBL" id="ROR97031.1"/>
    </source>
</evidence>
<dbReference type="SUPFAM" id="SSF52540">
    <property type="entry name" value="P-loop containing nucleoside triphosphate hydrolases"/>
    <property type="match status" value="1"/>
</dbReference>
<dbReference type="AlphaFoldDB" id="A0A3N2DB44"/>
<dbReference type="CDD" id="cd18797">
    <property type="entry name" value="SF2_C_Hrq"/>
    <property type="match status" value="1"/>
</dbReference>
<dbReference type="GO" id="GO:0043138">
    <property type="term" value="F:3'-5' DNA helicase activity"/>
    <property type="evidence" value="ECO:0007669"/>
    <property type="project" value="TreeGrafter"/>
</dbReference>
<dbReference type="PANTHER" id="PTHR47957:SF3">
    <property type="entry name" value="ATP-DEPENDENT HELICASE HRQ1"/>
    <property type="match status" value="1"/>
</dbReference>
<evidence type="ECO:0000256" key="3">
    <source>
        <dbReference type="SAM" id="MobiDB-lite"/>
    </source>
</evidence>
<dbReference type="SMART" id="SM00487">
    <property type="entry name" value="DEXDc"/>
    <property type="match status" value="1"/>
</dbReference>
<dbReference type="Pfam" id="PF22982">
    <property type="entry name" value="WHD_HRQ1"/>
    <property type="match status" value="1"/>
</dbReference>
<sequence length="885" mass="93714">MSTFDPLASLLITPQRRESLLHVADLPPVDGERADWPTWADDRLVAAYRGLGVERPWAHQVEAATHLHEGRHTVIATATGSGKSLALWLPTLSRVLDHERTQRAGGGPGSGSSLATLQRRPTALYLSPTKALAADQLAALGELVGATDPALPVRITTCDGDTPRDERDWARNHADVVLTNPDFLHFALLPAHERWTRLLRSLSVVVLDEAHAYRGVFGAHVALVLRRLLRLARDLGARPVVAAASATAGEPDLTLARLIGADRADVASVTASTARQGRRRIALWEPAPLDSRASSAEPAASSPDEWAADGLDLTRVDLGDVAGLPDDLPRRSAQSEVIDLLTDLTRARARTLAFVRSRAGVEAVAAAANERLADDPSADASWDEPSAGHPWDDEDPIRTLEAGGSVPVAAYRGGYLPEERRTLEVALRSGRLLGLATTNALELGIDVSGLDAVLLTGWPGTRVSFWQQAGRAGRAGAEGLAVLVAGANPLDTYLVHHPEEILDQGVEVTTFDPSNPYVLGPHLCAAAAELPLTEADLPLFGLPDAAMLDALAERGLLRRRPAGWYWNHARPEAPTDLADLRGTGGRGVPVVEAASGAVLGTVDDAAADASVHPGAVYVHQGRSFVVDALVAPGEVGALASDDAEPEDDAVPPPDATDATDARPARPGARVALVHREDVEYRTSARSARQAALLGVRRRAQWGPVTWAFGPVEVTSRVTSYDIRRPPRYEVVASAVLDLPERRLPTTGAWWSVATEVLTEELGLAAGEVPGALHAAEHAMIGVLPLLATCDRWDIGGLSTALHPDTQQPTVVVHDGHPGGAGFAERGFEAATRWVGATYEAVASCRCSAGCPRCVLSPKCGNGNAPIDKAGALRVLRFLRTVAPPA</sequence>
<dbReference type="GO" id="GO:0036297">
    <property type="term" value="P:interstrand cross-link repair"/>
    <property type="evidence" value="ECO:0007669"/>
    <property type="project" value="TreeGrafter"/>
</dbReference>
<dbReference type="Pfam" id="PF00271">
    <property type="entry name" value="Helicase_C"/>
    <property type="match status" value="1"/>
</dbReference>
<keyword evidence="6" id="KW-0378">Hydrolase</keyword>